<keyword evidence="1" id="KW-1133">Transmembrane helix</keyword>
<reference evidence="2" key="1">
    <citation type="submission" date="2014-11" db="EMBL/GenBank/DDBJ databases">
        <authorList>
            <person name="Amaro Gonzalez C."/>
        </authorList>
    </citation>
    <scope>NUCLEOTIDE SEQUENCE</scope>
</reference>
<organism evidence="2">
    <name type="scientific">Anguilla anguilla</name>
    <name type="common">European freshwater eel</name>
    <name type="synonym">Muraena anguilla</name>
    <dbReference type="NCBI Taxonomy" id="7936"/>
    <lineage>
        <taxon>Eukaryota</taxon>
        <taxon>Metazoa</taxon>
        <taxon>Chordata</taxon>
        <taxon>Craniata</taxon>
        <taxon>Vertebrata</taxon>
        <taxon>Euteleostomi</taxon>
        <taxon>Actinopterygii</taxon>
        <taxon>Neopterygii</taxon>
        <taxon>Teleostei</taxon>
        <taxon>Anguilliformes</taxon>
        <taxon>Anguillidae</taxon>
        <taxon>Anguilla</taxon>
    </lineage>
</organism>
<name>A0A0E9X0H3_ANGAN</name>
<keyword evidence="1" id="KW-0812">Transmembrane</keyword>
<evidence type="ECO:0000313" key="2">
    <source>
        <dbReference type="EMBL" id="JAH96094.1"/>
    </source>
</evidence>
<accession>A0A0E9X0H3</accession>
<evidence type="ECO:0000256" key="1">
    <source>
        <dbReference type="SAM" id="Phobius"/>
    </source>
</evidence>
<sequence length="69" mass="8013">MVRIILGLLFIYLFIYLFTIYPISKPNPQRFSVPKTGHVQKKIGHQPNSQGEYVKCEYIFGPAYMSVQC</sequence>
<proteinExistence type="predicted"/>
<feature type="transmembrane region" description="Helical" evidence="1">
    <location>
        <begin position="6"/>
        <end position="23"/>
    </location>
</feature>
<reference evidence="2" key="2">
    <citation type="journal article" date="2015" name="Fish Shellfish Immunol.">
        <title>Early steps in the European eel (Anguilla anguilla)-Vibrio vulnificus interaction in the gills: Role of the RtxA13 toxin.</title>
        <authorList>
            <person name="Callol A."/>
            <person name="Pajuelo D."/>
            <person name="Ebbesson L."/>
            <person name="Teles M."/>
            <person name="MacKenzie S."/>
            <person name="Amaro C."/>
        </authorList>
    </citation>
    <scope>NUCLEOTIDE SEQUENCE</scope>
</reference>
<dbReference type="AlphaFoldDB" id="A0A0E9X0H3"/>
<dbReference type="EMBL" id="GBXM01012483">
    <property type="protein sequence ID" value="JAH96094.1"/>
    <property type="molecule type" value="Transcribed_RNA"/>
</dbReference>
<protein>
    <submittedName>
        <fullName evidence="2">Uncharacterized protein</fullName>
    </submittedName>
</protein>
<keyword evidence="1" id="KW-0472">Membrane</keyword>